<reference evidence="2" key="1">
    <citation type="submission" date="2019-08" db="EMBL/GenBank/DDBJ databases">
        <authorList>
            <person name="Kucharzyk K."/>
            <person name="Murdoch R.W."/>
            <person name="Higgins S."/>
            <person name="Loffler F."/>
        </authorList>
    </citation>
    <scope>NUCLEOTIDE SEQUENCE</scope>
</reference>
<evidence type="ECO:0000256" key="1">
    <source>
        <dbReference type="ARBA" id="ARBA00022729"/>
    </source>
</evidence>
<dbReference type="Gene3D" id="3.30.1450.10">
    <property type="match status" value="1"/>
</dbReference>
<organism evidence="2">
    <name type="scientific">bioreactor metagenome</name>
    <dbReference type="NCBI Taxonomy" id="1076179"/>
    <lineage>
        <taxon>unclassified sequences</taxon>
        <taxon>metagenomes</taxon>
        <taxon>ecological metagenomes</taxon>
    </lineage>
</organism>
<protein>
    <submittedName>
        <fullName evidence="2">Outer membrane protein assembly factor BamE</fullName>
    </submittedName>
</protein>
<name>A0A645C5V0_9ZZZZ</name>
<keyword evidence="1" id="KW-0732">Signal</keyword>
<dbReference type="EMBL" id="VSSQ01024812">
    <property type="protein sequence ID" value="MPM72557.1"/>
    <property type="molecule type" value="Genomic_DNA"/>
</dbReference>
<dbReference type="AlphaFoldDB" id="A0A645C5V0"/>
<dbReference type="PROSITE" id="PS51257">
    <property type="entry name" value="PROKAR_LIPOPROTEIN"/>
    <property type="match status" value="1"/>
</dbReference>
<accession>A0A645C5V0</accession>
<dbReference type="Pfam" id="PF11399">
    <property type="entry name" value="DUF3192"/>
    <property type="match status" value="1"/>
</dbReference>
<gene>
    <name evidence="2" type="primary">bamE_1</name>
    <name evidence="2" type="ORF">SDC9_119533</name>
</gene>
<dbReference type="InterPro" id="IPR037873">
    <property type="entry name" value="BamE-like"/>
</dbReference>
<sequence length="115" mass="13490">MKTIPALACALMFLLAGCGYFSQFDNFENARKLRTGMTKDQVREIMGEPLDVSYAKPDVWYYYTETRWHDCQSTIDECMPVVFQQGKLSGWGNEYYNRLRLVHEDYQRPTIEGLK</sequence>
<proteinExistence type="predicted"/>
<comment type="caution">
    <text evidence="2">The sequence shown here is derived from an EMBL/GenBank/DDBJ whole genome shotgun (WGS) entry which is preliminary data.</text>
</comment>
<dbReference type="InterPro" id="IPR021534">
    <property type="entry name" value="DUF3192"/>
</dbReference>
<evidence type="ECO:0000313" key="2">
    <source>
        <dbReference type="EMBL" id="MPM72557.1"/>
    </source>
</evidence>